<comment type="similarity">
    <text evidence="1 6">Belongs to the Cob(I)alamin adenosyltransferase family.</text>
</comment>
<keyword evidence="9" id="KW-1185">Reference proteome</keyword>
<dbReference type="PATRIC" id="fig|1429438.4.peg.5550"/>
<dbReference type="PANTHER" id="PTHR12213">
    <property type="entry name" value="CORRINOID ADENOSYLTRANSFERASE"/>
    <property type="match status" value="1"/>
</dbReference>
<dbReference type="UniPathway" id="UPA00148">
    <property type="reaction ID" value="UER00233"/>
</dbReference>
<protein>
    <recommendedName>
        <fullName evidence="6">Corrinoid adenosyltransferase</fullName>
        <ecNumber evidence="6">2.5.1.17</ecNumber>
    </recommendedName>
    <alternativeName>
        <fullName evidence="6">Cob(II)alamin adenosyltransferase</fullName>
    </alternativeName>
    <alternativeName>
        <fullName evidence="6">Cob(II)yrinic acid a,c-diamide adenosyltransferase</fullName>
    </alternativeName>
    <alternativeName>
        <fullName evidence="6">Cobinamide/cobalamin adenosyltransferase</fullName>
    </alternativeName>
</protein>
<dbReference type="InterPro" id="IPR016030">
    <property type="entry name" value="CblAdoTrfase-like"/>
</dbReference>
<comment type="caution">
    <text evidence="8">The sequence shown here is derived from an EMBL/GenBank/DDBJ whole genome shotgun (WGS) entry which is preliminary data.</text>
</comment>
<comment type="catalytic activity">
    <reaction evidence="6">
        <text>2 cob(II)alamin + reduced [electron-transfer flavoprotein] + 2 ATP = 2 adenosylcob(III)alamin + 2 triphosphate + oxidized [electron-transfer flavoprotein] + 3 H(+)</text>
        <dbReference type="Rhea" id="RHEA:28671"/>
        <dbReference type="Rhea" id="RHEA-COMP:10685"/>
        <dbReference type="Rhea" id="RHEA-COMP:10686"/>
        <dbReference type="ChEBI" id="CHEBI:15378"/>
        <dbReference type="ChEBI" id="CHEBI:16304"/>
        <dbReference type="ChEBI" id="CHEBI:18036"/>
        <dbReference type="ChEBI" id="CHEBI:18408"/>
        <dbReference type="ChEBI" id="CHEBI:30616"/>
        <dbReference type="ChEBI" id="CHEBI:57692"/>
        <dbReference type="ChEBI" id="CHEBI:58307"/>
        <dbReference type="EC" id="2.5.1.17"/>
    </reaction>
</comment>
<dbReference type="GO" id="GO:0008817">
    <property type="term" value="F:corrinoid adenosyltransferase activity"/>
    <property type="evidence" value="ECO:0007669"/>
    <property type="project" value="UniProtKB-UniRule"/>
</dbReference>
<dbReference type="EC" id="2.5.1.17" evidence="6"/>
<gene>
    <name evidence="8" type="ORF">ETSY1_29145</name>
</gene>
<dbReference type="Proteomes" id="UP000019141">
    <property type="component" value="Unassembled WGS sequence"/>
</dbReference>
<dbReference type="Pfam" id="PF01923">
    <property type="entry name" value="Cob_adeno_trans"/>
    <property type="match status" value="1"/>
</dbReference>
<evidence type="ECO:0000256" key="3">
    <source>
        <dbReference type="ARBA" id="ARBA00022679"/>
    </source>
</evidence>
<keyword evidence="6" id="KW-0169">Cobalamin biosynthesis</keyword>
<dbReference type="Gene3D" id="1.20.1200.10">
    <property type="entry name" value="Cobalamin adenosyltransferase-like"/>
    <property type="match status" value="1"/>
</dbReference>
<dbReference type="InterPro" id="IPR036451">
    <property type="entry name" value="CblAdoTrfase-like_sf"/>
</dbReference>
<dbReference type="AlphaFoldDB" id="W4LER5"/>
<dbReference type="HOGENOM" id="CLU_083486_0_2_7"/>
<evidence type="ECO:0000256" key="5">
    <source>
        <dbReference type="ARBA" id="ARBA00022840"/>
    </source>
</evidence>
<organism evidence="8 9">
    <name type="scientific">Entotheonella factor</name>
    <dbReference type="NCBI Taxonomy" id="1429438"/>
    <lineage>
        <taxon>Bacteria</taxon>
        <taxon>Pseudomonadati</taxon>
        <taxon>Nitrospinota/Tectimicrobiota group</taxon>
        <taxon>Candidatus Tectimicrobiota</taxon>
        <taxon>Candidatus Entotheonellia</taxon>
        <taxon>Candidatus Entotheonellales</taxon>
        <taxon>Candidatus Entotheonellaceae</taxon>
        <taxon>Candidatus Entotheonella</taxon>
    </lineage>
</organism>
<evidence type="ECO:0000259" key="7">
    <source>
        <dbReference type="Pfam" id="PF01923"/>
    </source>
</evidence>
<dbReference type="InterPro" id="IPR029499">
    <property type="entry name" value="PduO-typ"/>
</dbReference>
<evidence type="ECO:0000313" key="9">
    <source>
        <dbReference type="Proteomes" id="UP000019141"/>
    </source>
</evidence>
<name>W4LER5_ENTF1</name>
<comment type="subunit">
    <text evidence="2">Homotrimer.</text>
</comment>
<keyword evidence="3 6" id="KW-0808">Transferase</keyword>
<evidence type="ECO:0000313" key="8">
    <source>
        <dbReference type="EMBL" id="ETW95806.1"/>
    </source>
</evidence>
<keyword evidence="4 6" id="KW-0547">Nucleotide-binding</keyword>
<accession>W4LER5</accession>
<comment type="pathway">
    <text evidence="6">Cofactor biosynthesis; adenosylcobalamin biosynthesis; adenosylcobalamin from cob(II)yrinate a,c-diamide: step 2/7.</text>
</comment>
<proteinExistence type="inferred from homology"/>
<dbReference type="GO" id="GO:0005524">
    <property type="term" value="F:ATP binding"/>
    <property type="evidence" value="ECO:0007669"/>
    <property type="project" value="UniProtKB-UniRule"/>
</dbReference>
<dbReference type="NCBIfam" id="TIGR00636">
    <property type="entry name" value="PduO_Nterm"/>
    <property type="match status" value="1"/>
</dbReference>
<evidence type="ECO:0000256" key="2">
    <source>
        <dbReference type="ARBA" id="ARBA00011233"/>
    </source>
</evidence>
<dbReference type="PANTHER" id="PTHR12213:SF0">
    <property type="entry name" value="CORRINOID ADENOSYLTRANSFERASE MMAB"/>
    <property type="match status" value="1"/>
</dbReference>
<sequence length="183" mass="20518">MVKIYTKTGDLGETGLFDGSRVAKNDPRVNTYGEVDELNALLGVVLGFIRDDDDIRNCLLTVQRELFVIGAHLADPTARVEAKRGEKASLSEDQVTRLEQWIDAFEANLPPLRQFILPGGSKGGAALHHARTVCRRAERQIVALSQQEPVSPLIITYMNRLSDLLFVTARLENLRRDRPEIPW</sequence>
<feature type="domain" description="Cobalamin adenosyltransferase-like" evidence="7">
    <location>
        <begin position="4"/>
        <end position="171"/>
    </location>
</feature>
<evidence type="ECO:0000256" key="1">
    <source>
        <dbReference type="ARBA" id="ARBA00007487"/>
    </source>
</evidence>
<dbReference type="GO" id="GO:0009236">
    <property type="term" value="P:cobalamin biosynthetic process"/>
    <property type="evidence" value="ECO:0007669"/>
    <property type="project" value="UniProtKB-UniRule"/>
</dbReference>
<dbReference type="FunFam" id="1.20.1200.10:FF:000001">
    <property type="entry name" value="Cob(I)yrinic acid a,c-diamide adenosyltransferase"/>
    <property type="match status" value="1"/>
</dbReference>
<dbReference type="SUPFAM" id="SSF89028">
    <property type="entry name" value="Cobalamin adenosyltransferase-like"/>
    <property type="match status" value="1"/>
</dbReference>
<comment type="catalytic activity">
    <reaction evidence="6">
        <text>2 cob(II)yrinate a,c diamide + reduced [electron-transfer flavoprotein] + 2 ATP = 2 adenosylcob(III)yrinate a,c-diamide + 2 triphosphate + oxidized [electron-transfer flavoprotein] + 3 H(+)</text>
        <dbReference type="Rhea" id="RHEA:11528"/>
        <dbReference type="Rhea" id="RHEA-COMP:10685"/>
        <dbReference type="Rhea" id="RHEA-COMP:10686"/>
        <dbReference type="ChEBI" id="CHEBI:15378"/>
        <dbReference type="ChEBI" id="CHEBI:18036"/>
        <dbReference type="ChEBI" id="CHEBI:30616"/>
        <dbReference type="ChEBI" id="CHEBI:57692"/>
        <dbReference type="ChEBI" id="CHEBI:58307"/>
        <dbReference type="ChEBI" id="CHEBI:58503"/>
        <dbReference type="ChEBI" id="CHEBI:58537"/>
        <dbReference type="EC" id="2.5.1.17"/>
    </reaction>
</comment>
<evidence type="ECO:0000256" key="6">
    <source>
        <dbReference type="RuleBase" id="RU366026"/>
    </source>
</evidence>
<evidence type="ECO:0000256" key="4">
    <source>
        <dbReference type="ARBA" id="ARBA00022741"/>
    </source>
</evidence>
<reference evidence="8 9" key="1">
    <citation type="journal article" date="2014" name="Nature">
        <title>An environmental bacterial taxon with a large and distinct metabolic repertoire.</title>
        <authorList>
            <person name="Wilson M.C."/>
            <person name="Mori T."/>
            <person name="Ruckert C."/>
            <person name="Uria A.R."/>
            <person name="Helf M.J."/>
            <person name="Takada K."/>
            <person name="Gernert C."/>
            <person name="Steffens U.A."/>
            <person name="Heycke N."/>
            <person name="Schmitt S."/>
            <person name="Rinke C."/>
            <person name="Helfrich E.J."/>
            <person name="Brachmann A.O."/>
            <person name="Gurgui C."/>
            <person name="Wakimoto T."/>
            <person name="Kracht M."/>
            <person name="Crusemann M."/>
            <person name="Hentschel U."/>
            <person name="Abe I."/>
            <person name="Matsunaga S."/>
            <person name="Kalinowski J."/>
            <person name="Takeyama H."/>
            <person name="Piel J."/>
        </authorList>
    </citation>
    <scope>NUCLEOTIDE SEQUENCE [LARGE SCALE GENOMIC DNA]</scope>
    <source>
        <strain evidence="9">TSY1</strain>
    </source>
</reference>
<dbReference type="EMBL" id="AZHW01000869">
    <property type="protein sequence ID" value="ETW95806.1"/>
    <property type="molecule type" value="Genomic_DNA"/>
</dbReference>
<keyword evidence="5 6" id="KW-0067">ATP-binding</keyword>